<evidence type="ECO:0000313" key="12">
    <source>
        <dbReference type="Proteomes" id="UP001057375"/>
    </source>
</evidence>
<evidence type="ECO:0000256" key="3">
    <source>
        <dbReference type="ARBA" id="ARBA00023136"/>
    </source>
</evidence>
<dbReference type="InterPro" id="IPR011012">
    <property type="entry name" value="Longin-like_dom_sf"/>
</dbReference>
<evidence type="ECO:0000256" key="5">
    <source>
        <dbReference type="ARBA" id="ARBA00023288"/>
    </source>
</evidence>
<proteinExistence type="inferred from homology"/>
<accession>A0ABQ5KVY0</accession>
<evidence type="ECO:0000313" key="11">
    <source>
        <dbReference type="EMBL" id="GKT36181.1"/>
    </source>
</evidence>
<feature type="domain" description="Longin" evidence="9">
    <location>
        <begin position="11"/>
        <end position="130"/>
    </location>
</feature>
<dbReference type="InterPro" id="IPR042855">
    <property type="entry name" value="V_SNARE_CC"/>
</dbReference>
<comment type="caution">
    <text evidence="11">The sequence shown here is derived from an EMBL/GenBank/DDBJ whole genome shotgun (WGS) entry which is preliminary data.</text>
</comment>
<keyword evidence="12" id="KW-1185">Reference proteome</keyword>
<dbReference type="Pfam" id="PF00957">
    <property type="entry name" value="Synaptobrevin"/>
    <property type="match status" value="1"/>
</dbReference>
<dbReference type="CDD" id="cd14824">
    <property type="entry name" value="Longin"/>
    <property type="match status" value="1"/>
</dbReference>
<evidence type="ECO:0000256" key="4">
    <source>
        <dbReference type="ARBA" id="ARBA00023139"/>
    </source>
</evidence>
<dbReference type="Gene3D" id="1.20.5.110">
    <property type="match status" value="1"/>
</dbReference>
<evidence type="ECO:0000256" key="7">
    <source>
        <dbReference type="ARBA" id="ARBA00046278"/>
    </source>
</evidence>
<evidence type="ECO:0000256" key="1">
    <source>
        <dbReference type="ARBA" id="ARBA00008025"/>
    </source>
</evidence>
<dbReference type="SUPFAM" id="SSF58038">
    <property type="entry name" value="SNARE fusion complex"/>
    <property type="match status" value="1"/>
</dbReference>
<dbReference type="Pfam" id="PF13774">
    <property type="entry name" value="Longin"/>
    <property type="match status" value="1"/>
</dbReference>
<dbReference type="Proteomes" id="UP001057375">
    <property type="component" value="Unassembled WGS sequence"/>
</dbReference>
<keyword evidence="8" id="KW-0175">Coiled coil</keyword>
<keyword evidence="6" id="KW-0636">Prenylation</keyword>
<evidence type="ECO:0000256" key="8">
    <source>
        <dbReference type="PROSITE-ProRule" id="PRU00290"/>
    </source>
</evidence>
<evidence type="ECO:0000256" key="6">
    <source>
        <dbReference type="ARBA" id="ARBA00023289"/>
    </source>
</evidence>
<evidence type="ECO:0000259" key="10">
    <source>
        <dbReference type="PROSITE" id="PS50892"/>
    </source>
</evidence>
<dbReference type="PROSITE" id="PS50859">
    <property type="entry name" value="LONGIN"/>
    <property type="match status" value="1"/>
</dbReference>
<keyword evidence="5" id="KW-0449">Lipoprotein</keyword>
<evidence type="ECO:0000256" key="2">
    <source>
        <dbReference type="ARBA" id="ARBA00022481"/>
    </source>
</evidence>
<evidence type="ECO:0000259" key="9">
    <source>
        <dbReference type="PROSITE" id="PS50859"/>
    </source>
</evidence>
<dbReference type="PANTHER" id="PTHR45806:SF1">
    <property type="entry name" value="SYNAPTOBREVIN HOMOLOG YKT6"/>
    <property type="match status" value="1"/>
</dbReference>
<organism evidence="11 12">
    <name type="scientific">Aduncisulcus paluster</name>
    <dbReference type="NCBI Taxonomy" id="2918883"/>
    <lineage>
        <taxon>Eukaryota</taxon>
        <taxon>Metamonada</taxon>
        <taxon>Carpediemonas-like organisms</taxon>
        <taxon>Aduncisulcus</taxon>
    </lineage>
</organism>
<comment type="similarity">
    <text evidence="1">Belongs to the synaptobrevin family.</text>
</comment>
<dbReference type="SMART" id="SM01270">
    <property type="entry name" value="Longin"/>
    <property type="match status" value="1"/>
</dbReference>
<dbReference type="CDD" id="cd15843">
    <property type="entry name" value="R-SNARE"/>
    <property type="match status" value="1"/>
</dbReference>
<gene>
    <name evidence="11" type="ORF">ADUPG1_009196</name>
</gene>
<dbReference type="InterPro" id="IPR010908">
    <property type="entry name" value="Longin_dom"/>
</dbReference>
<sequence length="205" mass="23393">MAKTQLVSISFYKRAGSQAHRLAIISQVSGAAKMFKKQAEEICRFGTKVMAERIQPSQRISLNYQDYMIHTSILPNQLVTCLVTTQDYPSRAAHSVISKLQKDFQDYALPVWETATCDIDKNNCGFTKYLKDYMEKYQDAVQADKLSMIERDLEETRIQMVENLNSVLARGEKLEDLIARSGDLSESARRFAIQAHKVNRCCLIL</sequence>
<comment type="subcellular location">
    <subcellularLocation>
        <location evidence="7">Endomembrane system</location>
        <topology evidence="7">Lipid-anchor</topology>
        <orientation evidence="7">Cytoplasmic side</orientation>
    </subcellularLocation>
</comment>
<keyword evidence="4" id="KW-0564">Palmitate</keyword>
<dbReference type="SUPFAM" id="SSF64356">
    <property type="entry name" value="SNARE-like"/>
    <property type="match status" value="1"/>
</dbReference>
<dbReference type="PROSITE" id="PS50892">
    <property type="entry name" value="V_SNARE"/>
    <property type="match status" value="1"/>
</dbReference>
<dbReference type="PANTHER" id="PTHR45806">
    <property type="entry name" value="SYNAPTOBREVIN HOMOLOG YKT6"/>
    <property type="match status" value="1"/>
</dbReference>
<reference evidence="11" key="1">
    <citation type="submission" date="2022-03" db="EMBL/GenBank/DDBJ databases">
        <title>Draft genome sequence of Aduncisulcus paluster, a free-living microaerophilic Fornicata.</title>
        <authorList>
            <person name="Yuyama I."/>
            <person name="Kume K."/>
            <person name="Tamura T."/>
            <person name="Inagaki Y."/>
            <person name="Hashimoto T."/>
        </authorList>
    </citation>
    <scope>NUCLEOTIDE SEQUENCE</scope>
    <source>
        <strain evidence="11">NY0171</strain>
    </source>
</reference>
<dbReference type="EMBL" id="BQXS01011157">
    <property type="protein sequence ID" value="GKT36181.1"/>
    <property type="molecule type" value="Genomic_DNA"/>
</dbReference>
<protein>
    <submittedName>
        <fullName evidence="11">Synaptobrevin like protein</fullName>
    </submittedName>
</protein>
<keyword evidence="2" id="KW-0488">Methylation</keyword>
<keyword evidence="3" id="KW-0472">Membrane</keyword>
<dbReference type="Gene3D" id="3.30.450.50">
    <property type="entry name" value="Longin domain"/>
    <property type="match status" value="1"/>
</dbReference>
<name>A0ABQ5KVY0_9EUKA</name>
<feature type="domain" description="V-SNARE coiled-coil homology" evidence="10">
    <location>
        <begin position="145"/>
        <end position="205"/>
    </location>
</feature>